<dbReference type="SMART" id="SM01349">
    <property type="entry name" value="TOG"/>
    <property type="match status" value="3"/>
</dbReference>
<keyword evidence="3" id="KW-0206">Cytoskeleton</keyword>
<evidence type="ECO:0000313" key="6">
    <source>
        <dbReference type="EMBL" id="CAI8041465.1"/>
    </source>
</evidence>
<accession>A0AA35T477</accession>
<feature type="region of interest" description="Disordered" evidence="4">
    <location>
        <begin position="826"/>
        <end position="870"/>
    </location>
</feature>
<feature type="compositionally biased region" description="Basic residues" evidence="4">
    <location>
        <begin position="835"/>
        <end position="845"/>
    </location>
</feature>
<dbReference type="GO" id="GO:0000226">
    <property type="term" value="P:microtubule cytoskeleton organization"/>
    <property type="evidence" value="ECO:0007669"/>
    <property type="project" value="TreeGrafter"/>
</dbReference>
<feature type="domain" description="TOG" evidence="5">
    <location>
        <begin position="1319"/>
        <end position="1566"/>
    </location>
</feature>
<dbReference type="EMBL" id="CASHTH010003191">
    <property type="protein sequence ID" value="CAI8041465.1"/>
    <property type="molecule type" value="Genomic_DNA"/>
</dbReference>
<feature type="compositionally biased region" description="Polar residues" evidence="4">
    <location>
        <begin position="546"/>
        <end position="565"/>
    </location>
</feature>
<sequence length="1566" mass="171581">MAVERLNHSLNDSLEIGRSRVNGGSQFSPSRSTPPVAPVEMGEKADFRAFSAQEDELPGGSLCPDLLRYDDLLLLQDKTNGKNRALGVERLQAAVESVENSTVLEDNLPSLVDEACSAMGDSHIKVCLAGLQLLDPLIRRTGSNLSPHISSLVEAVLVKMGRNKHVLKKAGMRILVHLMHYSQPQDVLTEITRFGLRHKQSKVREESLNVLTAALIRFPRSEFRLTQLARDVVSLLSDGKPHVRQACMECMAKITSLCNSEEDLRQVMSFAAKNGHHSPNAPHSLAALKALECRIVRECGPPRLREDGLVEYGMPVVGVDVPLSQHGPDVEWIRSGALGGEGNPVSNGLEESSVARKEARLRPFRSASKKLPWEIDEAERSKNGDISNSHLNDTTADLNTTFTLPKASKNAATSRLMMHQRPPSSKQLFAKEGSRSPSSHRPPTGRRQLAPLSDSEKRRSPPRSPPRSPVNSSESSLFVQDLRDMVPPPSRGGPLPPPIPPPGTKFSRRHQSLPSGVANRDLPTRGQQHKTVNFGNGSPRLGPIGSPTSSRHNQLHVSDEAQSGVSGVLPPAVPPSELVESWPRSRVRARGKGPAVTGAPAGPSELITADPLKAFGGVGDPVRTSVVRPPSKPRARNPIIMKQRQEEKKLRTSLLQQHQQQESSQENSPTQTEKEFLMCANTTLQDDYYYSSVPEDTTGLEHSLSSSLTSLCRHPKEPAQSTRTTEVEKLEQVRKEKGSRKAPHHSAVCSQSYSPQAPHDEIPVGLSHKRRQKKREEAAAADEAAEKRARTGVRVEKDFNKTFTLGESLAHADPSSVSWQTLQALAQTAPSHLPPRYRPRPRRRRRETEQRSSGSSEGSDPTFHNVRIRGPVRETSLFRVAKTVERRRSRLGLRKAGALGPEGQRPSIERGGTNTIKMEVNGVKSPPPPAQLSPEKELSPPAAVPPARGGARGRKQRQSEPAFMFGSHETKMAMGGHDDSPTGTTRGGATLTDESPDGSSERLLPEVPRQSRKKHSKYAVIGGTRGTREDHRLAQSNGHHHRRRGSCDDGFPTATTGENGSPMNRSLPDLQPFSSPERGLREALSQLDDSDWNKKCDGLLGVRRLAAYHTQRLIPDLHNVTLAVVKEVENLRSSVARAAISCLGDVFVYAGHYMDPELDRVVKVLLHKTGECNAFLREDVEKTMHEIAQHATPGKLLLAIVAGGFNHRNSQLLHASRDILEKALIATLGFVGDATADPRFYGRVCLSHLMTEPDFERIASRTLNTQQWSKMRDAVEMIRVKGVGDPPSEATPTTRSRHPTGGTSRATSHAKGTGGPRTSVAVHCGENPPLPDRLVERLNAGNWEDRQEAINVLEQFVDRHPKALEPHMNKTGVSQLCGLTMTSFLTGFDAFNPRLTDRNSKVNLRALQAFSNMVPLLGSLLAPLSANIIKALMPNLASKNSSILSAATTVFDLISQCIDPAHLIQPIATHSQHGNARIQPIMINKLAELAEVIHSYNPRLVVRQILPVVWHFMAGKPPGSNEVKEAIVALCHTLYDVMGQSLLDCASTLSPQSQQRLNRILLLDKL</sequence>
<dbReference type="GO" id="GO:0008017">
    <property type="term" value="F:microtubule binding"/>
    <property type="evidence" value="ECO:0007669"/>
    <property type="project" value="TreeGrafter"/>
</dbReference>
<dbReference type="InterPro" id="IPR011989">
    <property type="entry name" value="ARM-like"/>
</dbReference>
<dbReference type="InterPro" id="IPR048491">
    <property type="entry name" value="XMAP215_CLASP_TOG"/>
</dbReference>
<feature type="region of interest" description="Disordered" evidence="4">
    <location>
        <begin position="620"/>
        <end position="672"/>
    </location>
</feature>
<feature type="compositionally biased region" description="Polar residues" evidence="4">
    <location>
        <begin position="22"/>
        <end position="33"/>
    </location>
</feature>
<name>A0AA35T477_GEOBA</name>
<evidence type="ECO:0000259" key="5">
    <source>
        <dbReference type="SMART" id="SM01349"/>
    </source>
</evidence>
<feature type="compositionally biased region" description="Polar residues" evidence="4">
    <location>
        <begin position="525"/>
        <end position="536"/>
    </location>
</feature>
<dbReference type="Proteomes" id="UP001174909">
    <property type="component" value="Unassembled WGS sequence"/>
</dbReference>
<dbReference type="PANTHER" id="PTHR21567">
    <property type="entry name" value="CLASP"/>
    <property type="match status" value="1"/>
</dbReference>
<feature type="domain" description="TOG" evidence="5">
    <location>
        <begin position="1069"/>
        <end position="1284"/>
    </location>
</feature>
<feature type="compositionally biased region" description="Basic and acidic residues" evidence="4">
    <location>
        <begin position="725"/>
        <end position="736"/>
    </location>
</feature>
<comment type="caution">
    <text evidence="6">The sequence shown here is derived from an EMBL/GenBank/DDBJ whole genome shotgun (WGS) entry which is preliminary data.</text>
</comment>
<feature type="region of interest" description="Disordered" evidence="4">
    <location>
        <begin position="17"/>
        <end position="38"/>
    </location>
</feature>
<evidence type="ECO:0000256" key="4">
    <source>
        <dbReference type="SAM" id="MobiDB-lite"/>
    </source>
</evidence>
<feature type="region of interest" description="Disordered" evidence="4">
    <location>
        <begin position="892"/>
        <end position="1080"/>
    </location>
</feature>
<proteinExistence type="predicted"/>
<feature type="region of interest" description="Disordered" evidence="4">
    <location>
        <begin position="383"/>
        <end position="605"/>
    </location>
</feature>
<evidence type="ECO:0000256" key="1">
    <source>
        <dbReference type="ARBA" id="ARBA00004245"/>
    </source>
</evidence>
<dbReference type="GO" id="GO:0005881">
    <property type="term" value="C:cytoplasmic microtubule"/>
    <property type="evidence" value="ECO:0007669"/>
    <property type="project" value="TreeGrafter"/>
</dbReference>
<feature type="compositionally biased region" description="Basic and acidic residues" evidence="4">
    <location>
        <begin position="774"/>
        <end position="790"/>
    </location>
</feature>
<feature type="region of interest" description="Disordered" evidence="4">
    <location>
        <begin position="1282"/>
        <end position="1328"/>
    </location>
</feature>
<feature type="compositionally biased region" description="Polar residues" evidence="4">
    <location>
        <begin position="384"/>
        <end position="403"/>
    </location>
</feature>
<dbReference type="Pfam" id="PF21041">
    <property type="entry name" value="XMAP215_CLASP_TOG"/>
    <property type="match status" value="1"/>
</dbReference>
<feature type="region of interest" description="Disordered" evidence="4">
    <location>
        <begin position="711"/>
        <end position="790"/>
    </location>
</feature>
<dbReference type="PANTHER" id="PTHR21567:SF87">
    <property type="entry name" value="CRESCERIN-LIKE PROTEIN CHE-12"/>
    <property type="match status" value="1"/>
</dbReference>
<dbReference type="InterPro" id="IPR016024">
    <property type="entry name" value="ARM-type_fold"/>
</dbReference>
<dbReference type="SUPFAM" id="SSF48371">
    <property type="entry name" value="ARM repeat"/>
    <property type="match status" value="2"/>
</dbReference>
<protein>
    <submittedName>
        <fullName evidence="6">TOG array regulator of axonemal microtubules protein 1</fullName>
    </submittedName>
</protein>
<feature type="compositionally biased region" description="Pro residues" evidence="4">
    <location>
        <begin position="486"/>
        <end position="503"/>
    </location>
</feature>
<dbReference type="Gene3D" id="1.25.10.10">
    <property type="entry name" value="Leucine-rich Repeat Variant"/>
    <property type="match status" value="3"/>
</dbReference>
<comment type="subcellular location">
    <subcellularLocation>
        <location evidence="1">Cytoplasm</location>
        <location evidence="1">Cytoskeleton</location>
    </subcellularLocation>
</comment>
<reference evidence="6" key="1">
    <citation type="submission" date="2023-03" db="EMBL/GenBank/DDBJ databases">
        <authorList>
            <person name="Steffen K."/>
            <person name="Cardenas P."/>
        </authorList>
    </citation>
    <scope>NUCLEOTIDE SEQUENCE</scope>
</reference>
<keyword evidence="7" id="KW-1185">Reference proteome</keyword>
<feature type="compositionally biased region" description="Low complexity" evidence="4">
    <location>
        <begin position="652"/>
        <end position="671"/>
    </location>
</feature>
<dbReference type="InterPro" id="IPR034085">
    <property type="entry name" value="TOG"/>
</dbReference>
<evidence type="ECO:0000256" key="2">
    <source>
        <dbReference type="ARBA" id="ARBA00022490"/>
    </source>
</evidence>
<evidence type="ECO:0000313" key="7">
    <source>
        <dbReference type="Proteomes" id="UP001174909"/>
    </source>
</evidence>
<organism evidence="6 7">
    <name type="scientific">Geodia barretti</name>
    <name type="common">Barrett's horny sponge</name>
    <dbReference type="NCBI Taxonomy" id="519541"/>
    <lineage>
        <taxon>Eukaryota</taxon>
        <taxon>Metazoa</taxon>
        <taxon>Porifera</taxon>
        <taxon>Demospongiae</taxon>
        <taxon>Heteroscleromorpha</taxon>
        <taxon>Tetractinellida</taxon>
        <taxon>Astrophorina</taxon>
        <taxon>Geodiidae</taxon>
        <taxon>Geodia</taxon>
    </lineage>
</organism>
<keyword evidence="2" id="KW-0963">Cytoplasm</keyword>
<feature type="domain" description="TOG" evidence="5">
    <location>
        <begin position="49"/>
        <end position="283"/>
    </location>
</feature>
<feature type="compositionally biased region" description="Basic and acidic residues" evidence="4">
    <location>
        <begin position="968"/>
        <end position="980"/>
    </location>
</feature>
<gene>
    <name evidence="6" type="ORF">GBAR_LOCUS23060</name>
</gene>
<feature type="compositionally biased region" description="Polar residues" evidence="4">
    <location>
        <begin position="1053"/>
        <end position="1064"/>
    </location>
</feature>
<evidence type="ECO:0000256" key="3">
    <source>
        <dbReference type="ARBA" id="ARBA00023212"/>
    </source>
</evidence>